<proteinExistence type="predicted"/>
<sequence>MGTSPLVRSHFIRRCNLPPEARHEFHECTRVAGDRHVHRRHRHDTNCRARAPCASAAAAGVVRERRPEAPRAAAPLKLATEASLIRSFTGGGDVTESCKLKSFDNFAYPNSRLKIVGENRQRFDLTLGRYKHIVKEGMLSSVYKTQ</sequence>
<reference evidence="1 2" key="1">
    <citation type="journal article" date="2019" name="Commun. Biol.">
        <title>The bagworm genome reveals a unique fibroin gene that provides high tensile strength.</title>
        <authorList>
            <person name="Kono N."/>
            <person name="Nakamura H."/>
            <person name="Ohtoshi R."/>
            <person name="Tomita M."/>
            <person name="Numata K."/>
            <person name="Arakawa K."/>
        </authorList>
    </citation>
    <scope>NUCLEOTIDE SEQUENCE [LARGE SCALE GENOMIC DNA]</scope>
</reference>
<protein>
    <submittedName>
        <fullName evidence="1">Uncharacterized protein</fullName>
    </submittedName>
</protein>
<accession>A0A4C1V4I8</accession>
<dbReference type="AlphaFoldDB" id="A0A4C1V4I8"/>
<organism evidence="1 2">
    <name type="scientific">Eumeta variegata</name>
    <name type="common">Bagworm moth</name>
    <name type="synonym">Eumeta japonica</name>
    <dbReference type="NCBI Taxonomy" id="151549"/>
    <lineage>
        <taxon>Eukaryota</taxon>
        <taxon>Metazoa</taxon>
        <taxon>Ecdysozoa</taxon>
        <taxon>Arthropoda</taxon>
        <taxon>Hexapoda</taxon>
        <taxon>Insecta</taxon>
        <taxon>Pterygota</taxon>
        <taxon>Neoptera</taxon>
        <taxon>Endopterygota</taxon>
        <taxon>Lepidoptera</taxon>
        <taxon>Glossata</taxon>
        <taxon>Ditrysia</taxon>
        <taxon>Tineoidea</taxon>
        <taxon>Psychidae</taxon>
        <taxon>Oiketicinae</taxon>
        <taxon>Eumeta</taxon>
    </lineage>
</organism>
<gene>
    <name evidence="1" type="ORF">EVAR_14883_1</name>
</gene>
<keyword evidence="2" id="KW-1185">Reference proteome</keyword>
<evidence type="ECO:0000313" key="2">
    <source>
        <dbReference type="Proteomes" id="UP000299102"/>
    </source>
</evidence>
<evidence type="ECO:0000313" key="1">
    <source>
        <dbReference type="EMBL" id="GBP33202.1"/>
    </source>
</evidence>
<dbReference type="Proteomes" id="UP000299102">
    <property type="component" value="Unassembled WGS sequence"/>
</dbReference>
<comment type="caution">
    <text evidence="1">The sequence shown here is derived from an EMBL/GenBank/DDBJ whole genome shotgun (WGS) entry which is preliminary data.</text>
</comment>
<dbReference type="EMBL" id="BGZK01000270">
    <property type="protein sequence ID" value="GBP33202.1"/>
    <property type="molecule type" value="Genomic_DNA"/>
</dbReference>
<name>A0A4C1V4I8_EUMVA</name>